<evidence type="ECO:0000313" key="2">
    <source>
        <dbReference type="EMBL" id="SLM18026.1"/>
    </source>
</evidence>
<reference evidence="2" key="1">
    <citation type="submission" date="2017-02" db="EMBL/GenBank/DDBJ databases">
        <authorList>
            <person name="Regsiter A."/>
            <person name="William W."/>
        </authorList>
    </citation>
    <scope>NUCLEOTIDE SEQUENCE</scope>
    <source>
        <strain evidence="2">BdmA 4</strain>
    </source>
</reference>
<dbReference type="AlphaFoldDB" id="A0A3P3XP19"/>
<feature type="transmembrane region" description="Helical" evidence="1">
    <location>
        <begin position="197"/>
        <end position="218"/>
    </location>
</feature>
<feature type="transmembrane region" description="Helical" evidence="1">
    <location>
        <begin position="20"/>
        <end position="38"/>
    </location>
</feature>
<gene>
    <name evidence="2" type="ORF">SPIRO4BDMA_40598</name>
</gene>
<protein>
    <submittedName>
        <fullName evidence="2">Uncharacterized protein</fullName>
    </submittedName>
</protein>
<accession>A0A3P3XP19</accession>
<evidence type="ECO:0000256" key="1">
    <source>
        <dbReference type="SAM" id="Phobius"/>
    </source>
</evidence>
<proteinExistence type="predicted"/>
<keyword evidence="1" id="KW-0812">Transmembrane</keyword>
<feature type="transmembrane region" description="Helical" evidence="1">
    <location>
        <begin position="67"/>
        <end position="86"/>
    </location>
</feature>
<keyword evidence="1" id="KW-0472">Membrane</keyword>
<organism evidence="2">
    <name type="scientific">uncultured spirochete</name>
    <dbReference type="NCBI Taxonomy" id="156406"/>
    <lineage>
        <taxon>Bacteria</taxon>
        <taxon>Pseudomonadati</taxon>
        <taxon>Spirochaetota</taxon>
        <taxon>Spirochaetia</taxon>
        <taxon>Spirochaetales</taxon>
        <taxon>environmental samples</taxon>
    </lineage>
</organism>
<sequence length="219" mass="25446">MHFVGKLKASAREFWREKILLFIALFIVVATIAFFAFSNTFESRNDFYQAHDLHPVQKNQSMFPLDVFKLSVPVLFILDTLIIWGWNSIVVLLNRYFAIMLVSPLFFFYQFIVKVPAFPNLGMELSLFFRTSATALPAHDTLRLVVLVGYSVVEATLDLFWKLVCTKEIIVIIRKYRKYNSKVWVEYLDGSHVKGMYLLYMLLLLPCAISESLCVHVLQ</sequence>
<feature type="transmembrane region" description="Helical" evidence="1">
    <location>
        <begin position="93"/>
        <end position="112"/>
    </location>
</feature>
<name>A0A3P3XP19_9SPIR</name>
<dbReference type="EMBL" id="FWDO01000004">
    <property type="protein sequence ID" value="SLM18026.1"/>
    <property type="molecule type" value="Genomic_DNA"/>
</dbReference>
<keyword evidence="1" id="KW-1133">Transmembrane helix</keyword>